<keyword evidence="2" id="KW-0808">Transferase</keyword>
<dbReference type="InterPro" id="IPR029044">
    <property type="entry name" value="Nucleotide-diphossugar_trans"/>
</dbReference>
<dbReference type="Proteomes" id="UP000296706">
    <property type="component" value="Chromosome"/>
</dbReference>
<dbReference type="SUPFAM" id="SSF53448">
    <property type="entry name" value="Nucleotide-diphospho-sugar transferases"/>
    <property type="match status" value="1"/>
</dbReference>
<gene>
    <name evidence="2" type="ORF">DV733_03550</name>
</gene>
<protein>
    <submittedName>
        <fullName evidence="2">Glycosyltransferase family 2 protein</fullName>
    </submittedName>
</protein>
<accession>A0A4D6HIL0</accession>
<reference evidence="2 3" key="1">
    <citation type="journal article" date="2019" name="Nat. Commun.">
        <title>A new type of DNA phosphorothioation-based antiviral system in archaea.</title>
        <authorList>
            <person name="Xiong L."/>
            <person name="Liu S."/>
            <person name="Chen S."/>
            <person name="Xiao Y."/>
            <person name="Zhu B."/>
            <person name="Gao Y."/>
            <person name="Zhang Y."/>
            <person name="Chen B."/>
            <person name="Luo J."/>
            <person name="Deng Z."/>
            <person name="Chen X."/>
            <person name="Wang L."/>
            <person name="Chen S."/>
        </authorList>
    </citation>
    <scope>NUCLEOTIDE SEQUENCE [LARGE SCALE GENOMIC DNA]</scope>
    <source>
        <strain evidence="2 3">CBA1105</strain>
    </source>
</reference>
<proteinExistence type="predicted"/>
<dbReference type="STRING" id="1457250.GCA_000755225_03009"/>
<name>A0A4D6HIL0_9EURY</name>
<dbReference type="InterPro" id="IPR001173">
    <property type="entry name" value="Glyco_trans_2-like"/>
</dbReference>
<dbReference type="EMBL" id="CP031310">
    <property type="protein sequence ID" value="QCC52862.1"/>
    <property type="molecule type" value="Genomic_DNA"/>
</dbReference>
<dbReference type="InterPro" id="IPR050834">
    <property type="entry name" value="Glycosyltransf_2"/>
</dbReference>
<sequence>MNDSSMETPLVSVVVPTYNRPEKLRRAVETVRAQTYRPIELVVVDDHSAEPAADALDEIALDDISLTVIRHEQNRGGNAARNTGIRESTGGFVAFLDDDDRWEPAKIQRQVETFEASPDSVGFVYTGSRYVYDDGERVICNDLSGDVTRAILEGASVAEFSAVMVRASVIEAAGLPDERFPSWQDQEWFLRLSLHCAFAAVEEPLTIRHWDHPGRIGQNFQKRRDVSFPLFVEKHRDLAAEYDLEQRFVASLLETLVIDAAQNGYYGDARRLAVRAIRTDPTLPTPWLYLLSCLGGRVTYRPAQRLMALVQSSGGRDGD</sequence>
<dbReference type="KEGG" id="hsn:DV733_03550"/>
<evidence type="ECO:0000313" key="3">
    <source>
        <dbReference type="Proteomes" id="UP000296706"/>
    </source>
</evidence>
<organism evidence="2 3">
    <name type="scientific">Halapricum salinum</name>
    <dbReference type="NCBI Taxonomy" id="1457250"/>
    <lineage>
        <taxon>Archaea</taxon>
        <taxon>Methanobacteriati</taxon>
        <taxon>Methanobacteriota</taxon>
        <taxon>Stenosarchaea group</taxon>
        <taxon>Halobacteria</taxon>
        <taxon>Halobacteriales</taxon>
        <taxon>Haloarculaceae</taxon>
        <taxon>Halapricum</taxon>
    </lineage>
</organism>
<evidence type="ECO:0000313" key="2">
    <source>
        <dbReference type="EMBL" id="QCC52862.1"/>
    </source>
</evidence>
<dbReference type="GO" id="GO:0016740">
    <property type="term" value="F:transferase activity"/>
    <property type="evidence" value="ECO:0007669"/>
    <property type="project" value="UniProtKB-KW"/>
</dbReference>
<dbReference type="Gene3D" id="3.90.550.10">
    <property type="entry name" value="Spore Coat Polysaccharide Biosynthesis Protein SpsA, Chain A"/>
    <property type="match status" value="1"/>
</dbReference>
<evidence type="ECO:0000259" key="1">
    <source>
        <dbReference type="Pfam" id="PF00535"/>
    </source>
</evidence>
<dbReference type="Pfam" id="PF00535">
    <property type="entry name" value="Glycos_transf_2"/>
    <property type="match status" value="1"/>
</dbReference>
<dbReference type="AlphaFoldDB" id="A0A4D6HIL0"/>
<dbReference type="PANTHER" id="PTHR43685">
    <property type="entry name" value="GLYCOSYLTRANSFERASE"/>
    <property type="match status" value="1"/>
</dbReference>
<dbReference type="CDD" id="cd00761">
    <property type="entry name" value="Glyco_tranf_GTA_type"/>
    <property type="match status" value="1"/>
</dbReference>
<feature type="domain" description="Glycosyltransferase 2-like" evidence="1">
    <location>
        <begin position="12"/>
        <end position="126"/>
    </location>
</feature>
<keyword evidence="3" id="KW-1185">Reference proteome</keyword>
<dbReference type="PANTHER" id="PTHR43685:SF2">
    <property type="entry name" value="GLYCOSYLTRANSFERASE 2-LIKE DOMAIN-CONTAINING PROTEIN"/>
    <property type="match status" value="1"/>
</dbReference>